<keyword evidence="4" id="KW-0201">Cytochrome c-type biogenesis</keyword>
<dbReference type="Pfam" id="PF13899">
    <property type="entry name" value="Thioredoxin_7"/>
    <property type="match status" value="1"/>
</dbReference>
<dbReference type="EMBL" id="SDKK01000020">
    <property type="protein sequence ID" value="TYC54445.1"/>
    <property type="molecule type" value="Genomic_DNA"/>
</dbReference>
<reference evidence="10 11" key="1">
    <citation type="submission" date="2019-01" db="EMBL/GenBank/DDBJ databases">
        <title>Zoogloea oleivorans genome sequencing and assembly.</title>
        <authorList>
            <person name="Tancsics A."/>
            <person name="Farkas M."/>
            <person name="Kriszt B."/>
            <person name="Maroti G."/>
            <person name="Horvath B."/>
        </authorList>
    </citation>
    <scope>NUCLEOTIDE SEQUENCE [LARGE SCALE GENOMIC DNA]</scope>
    <source>
        <strain evidence="10 11">Buc</strain>
    </source>
</reference>
<feature type="transmembrane region" description="Helical" evidence="7">
    <location>
        <begin position="302"/>
        <end position="328"/>
    </location>
</feature>
<evidence type="ECO:0000259" key="9">
    <source>
        <dbReference type="PROSITE" id="PS51352"/>
    </source>
</evidence>
<feature type="transmembrane region" description="Helical" evidence="7">
    <location>
        <begin position="387"/>
        <end position="408"/>
    </location>
</feature>
<feature type="transmembrane region" description="Helical" evidence="7">
    <location>
        <begin position="349"/>
        <end position="367"/>
    </location>
</feature>
<comment type="caution">
    <text evidence="10">The sequence shown here is derived from an EMBL/GenBank/DDBJ whole genome shotgun (WGS) entry which is preliminary data.</text>
</comment>
<dbReference type="InterPro" id="IPR035671">
    <property type="entry name" value="DsbD_gamma"/>
</dbReference>
<evidence type="ECO:0000256" key="2">
    <source>
        <dbReference type="ARBA" id="ARBA00022475"/>
    </source>
</evidence>
<evidence type="ECO:0000256" key="1">
    <source>
        <dbReference type="ARBA" id="ARBA00004651"/>
    </source>
</evidence>
<dbReference type="InterPro" id="IPR003834">
    <property type="entry name" value="Cyt_c_assmbl_TM_dom"/>
</dbReference>
<feature type="transmembrane region" description="Helical" evidence="7">
    <location>
        <begin position="503"/>
        <end position="520"/>
    </location>
</feature>
<dbReference type="OrthoDB" id="9811036at2"/>
<gene>
    <name evidence="10" type="ORF">ETQ85_18980</name>
</gene>
<dbReference type="PANTHER" id="PTHR32234">
    <property type="entry name" value="THIOL:DISULFIDE INTERCHANGE PROTEIN DSBD"/>
    <property type="match status" value="1"/>
</dbReference>
<dbReference type="InterPro" id="IPR036249">
    <property type="entry name" value="Thioredoxin-like_sf"/>
</dbReference>
<evidence type="ECO:0000256" key="3">
    <source>
        <dbReference type="ARBA" id="ARBA00022692"/>
    </source>
</evidence>
<dbReference type="PANTHER" id="PTHR32234:SF3">
    <property type="entry name" value="SUPPRESSION OF COPPER SENSITIVITY PROTEIN"/>
    <property type="match status" value="1"/>
</dbReference>
<evidence type="ECO:0000256" key="8">
    <source>
        <dbReference type="SAM" id="SignalP"/>
    </source>
</evidence>
<keyword evidence="5 7" id="KW-1133">Transmembrane helix</keyword>
<feature type="signal peptide" evidence="8">
    <location>
        <begin position="1"/>
        <end position="28"/>
    </location>
</feature>
<keyword evidence="3 7" id="KW-0812">Transmembrane</keyword>
<dbReference type="SUPFAM" id="SSF52833">
    <property type="entry name" value="Thioredoxin-like"/>
    <property type="match status" value="1"/>
</dbReference>
<evidence type="ECO:0000256" key="6">
    <source>
        <dbReference type="ARBA" id="ARBA00023136"/>
    </source>
</evidence>
<dbReference type="GO" id="GO:0015035">
    <property type="term" value="F:protein-disulfide reductase activity"/>
    <property type="evidence" value="ECO:0007669"/>
    <property type="project" value="TreeGrafter"/>
</dbReference>
<protein>
    <submittedName>
        <fullName evidence="10">Thiol:disulfide interchange protein</fullName>
    </submittedName>
</protein>
<dbReference type="Pfam" id="PF11412">
    <property type="entry name" value="DsbD_N"/>
    <property type="match status" value="1"/>
</dbReference>
<feature type="domain" description="Thioredoxin" evidence="9">
    <location>
        <begin position="576"/>
        <end position="711"/>
    </location>
</feature>
<keyword evidence="2" id="KW-1003">Cell membrane</keyword>
<keyword evidence="6 7" id="KW-0472">Membrane</keyword>
<name>A0A6C2CN08_9RHOO</name>
<accession>A0A6C2CN08</accession>
<dbReference type="InterPro" id="IPR013766">
    <property type="entry name" value="Thioredoxin_domain"/>
</dbReference>
<dbReference type="CDD" id="cd02953">
    <property type="entry name" value="DsbDgamma"/>
    <property type="match status" value="1"/>
</dbReference>
<keyword evidence="8" id="KW-0732">Signal</keyword>
<evidence type="ECO:0000256" key="5">
    <source>
        <dbReference type="ARBA" id="ARBA00022989"/>
    </source>
</evidence>
<dbReference type="GO" id="GO:0017004">
    <property type="term" value="P:cytochrome complex assembly"/>
    <property type="evidence" value="ECO:0007669"/>
    <property type="project" value="UniProtKB-KW"/>
</dbReference>
<evidence type="ECO:0000313" key="11">
    <source>
        <dbReference type="Proteomes" id="UP000389128"/>
    </source>
</evidence>
<evidence type="ECO:0000256" key="7">
    <source>
        <dbReference type="SAM" id="Phobius"/>
    </source>
</evidence>
<dbReference type="AlphaFoldDB" id="A0A6C2CN08"/>
<dbReference type="GO" id="GO:0005886">
    <property type="term" value="C:plasma membrane"/>
    <property type="evidence" value="ECO:0007669"/>
    <property type="project" value="UniProtKB-SubCell"/>
</dbReference>
<dbReference type="Proteomes" id="UP000389128">
    <property type="component" value="Unassembled WGS sequence"/>
</dbReference>
<feature type="transmembrane region" description="Helical" evidence="7">
    <location>
        <begin position="557"/>
        <end position="578"/>
    </location>
</feature>
<dbReference type="RefSeq" id="WP_148580654.1">
    <property type="nucleotide sequence ID" value="NZ_SDKK01000020.1"/>
</dbReference>
<feature type="transmembrane region" description="Helical" evidence="7">
    <location>
        <begin position="429"/>
        <end position="455"/>
    </location>
</feature>
<sequence>MSLLVSRHASLSALTAIALTLASTVSPAASPQAATPQVRAELIASVTAVQPGEQIQLGLHQKIIPHWHTYWVNPGDSGLPTTIAWTLPDGTKAGDIQWPAPSRFKLGPVSNYGYENEVVLLTPLTIPNSLQPGSSFPVKATVDWLVCQEICIPQQVELELNLPVIAAGTPRQPGSPLIDKTLAALPAASPWQTRVDTTSDGLLLHASGTGIAALKPAEVWFYADEWGKTAHDGPQTLRIEGDTLALHIQPGDAAPSAGSPLNGILTIRHADGGVSAYKISAPVSGSAAIASTAPNTRDDIQLGAALLFALLGGLVLNLMPCVFPVLSIKALALLRHAHQSPAHTRLQGLAYTAGVLASFSLLAGVLIALKTGGAEVGWGFQFQSPIFVLAVAYLMFAVGLNLSGVFTLGASTAGVGTTLADKPGYTGSFFTGVLATVVATPCTAPFMGAALGFALGQPTAVLLAVFLSLGLGLALPYLLLSFWPALQRLLPRPGRWMERLKEFLAFPMYGAAVWLVWVLAQQAGPNAIAIALGGMLAIAFAAWLYETSHAVRPLARHGSRALAAAALGLALAGGYAGIASNVADAAQTRTAKVAGKAWEPYTKARFDALRAEEKPVFVNFTAAWCITCLANERVALSDESVIAAFRQTGITYLKGDWTNQDPQISAHLADFGRSGVPLYLFYPGGNKTEARVLPQLLTPATVIAALQTPSSPKLAKE</sequence>
<proteinExistence type="predicted"/>
<feature type="transmembrane region" description="Helical" evidence="7">
    <location>
        <begin position="461"/>
        <end position="483"/>
    </location>
</feature>
<dbReference type="GO" id="GO:0045454">
    <property type="term" value="P:cell redox homeostasis"/>
    <property type="evidence" value="ECO:0007669"/>
    <property type="project" value="TreeGrafter"/>
</dbReference>
<dbReference type="PROSITE" id="PS51352">
    <property type="entry name" value="THIOREDOXIN_2"/>
    <property type="match status" value="1"/>
</dbReference>
<feature type="transmembrane region" description="Helical" evidence="7">
    <location>
        <begin position="526"/>
        <end position="545"/>
    </location>
</feature>
<dbReference type="InterPro" id="IPR028250">
    <property type="entry name" value="DsbDN"/>
</dbReference>
<dbReference type="Pfam" id="PF02683">
    <property type="entry name" value="DsbD_TM"/>
    <property type="match status" value="1"/>
</dbReference>
<evidence type="ECO:0000256" key="4">
    <source>
        <dbReference type="ARBA" id="ARBA00022748"/>
    </source>
</evidence>
<dbReference type="Gene3D" id="3.40.30.10">
    <property type="entry name" value="Glutaredoxin"/>
    <property type="match status" value="1"/>
</dbReference>
<feature type="chain" id="PRO_5025357783" evidence="8">
    <location>
        <begin position="29"/>
        <end position="717"/>
    </location>
</feature>
<organism evidence="10 11">
    <name type="scientific">Zoogloea oleivorans</name>
    <dbReference type="NCBI Taxonomy" id="1552750"/>
    <lineage>
        <taxon>Bacteria</taxon>
        <taxon>Pseudomonadati</taxon>
        <taxon>Pseudomonadota</taxon>
        <taxon>Betaproteobacteria</taxon>
        <taxon>Rhodocyclales</taxon>
        <taxon>Zoogloeaceae</taxon>
        <taxon>Zoogloea</taxon>
    </lineage>
</organism>
<comment type="subcellular location">
    <subcellularLocation>
        <location evidence="1">Cell membrane</location>
        <topology evidence="1">Multi-pass membrane protein</topology>
    </subcellularLocation>
</comment>
<keyword evidence="11" id="KW-1185">Reference proteome</keyword>
<evidence type="ECO:0000313" key="10">
    <source>
        <dbReference type="EMBL" id="TYC54445.1"/>
    </source>
</evidence>